<sequence>MTLISADLTRGYQSHSSHNLPDRPLYPNLIKWLHGHMTLTVFLHPCCLYPHVPFALNHVSVLQLYYPLRRVSYERIMLSYPSELDSLIGPVLLSYPWNLVKSPQSRRIISSLSLHQHSGSRSRLSEPQALTYWPRDMTRPLLILYA</sequence>
<dbReference type="Proteomes" id="UP001558613">
    <property type="component" value="Unassembled WGS sequence"/>
</dbReference>
<accession>A0ABR3LLM8</accession>
<evidence type="ECO:0000313" key="1">
    <source>
        <dbReference type="EMBL" id="KAL1253240.1"/>
    </source>
</evidence>
<reference evidence="1 2" key="1">
    <citation type="submission" date="2023-09" db="EMBL/GenBank/DDBJ databases">
        <authorList>
            <person name="Wang M."/>
        </authorList>
    </citation>
    <scope>NUCLEOTIDE SEQUENCE [LARGE SCALE GENOMIC DNA]</scope>
    <source>
        <strain evidence="1">GT-2023</strain>
        <tissue evidence="1">Liver</tissue>
    </source>
</reference>
<protein>
    <submittedName>
        <fullName evidence="1">Uncharacterized protein</fullName>
    </submittedName>
</protein>
<comment type="caution">
    <text evidence="1">The sequence shown here is derived from an EMBL/GenBank/DDBJ whole genome shotgun (WGS) entry which is preliminary data.</text>
</comment>
<organism evidence="1 2">
    <name type="scientific">Cirrhinus molitorella</name>
    <name type="common">mud carp</name>
    <dbReference type="NCBI Taxonomy" id="172907"/>
    <lineage>
        <taxon>Eukaryota</taxon>
        <taxon>Metazoa</taxon>
        <taxon>Chordata</taxon>
        <taxon>Craniata</taxon>
        <taxon>Vertebrata</taxon>
        <taxon>Euteleostomi</taxon>
        <taxon>Actinopterygii</taxon>
        <taxon>Neopterygii</taxon>
        <taxon>Teleostei</taxon>
        <taxon>Ostariophysi</taxon>
        <taxon>Cypriniformes</taxon>
        <taxon>Cyprinidae</taxon>
        <taxon>Labeoninae</taxon>
        <taxon>Labeonini</taxon>
        <taxon>Cirrhinus</taxon>
    </lineage>
</organism>
<proteinExistence type="predicted"/>
<evidence type="ECO:0000313" key="2">
    <source>
        <dbReference type="Proteomes" id="UP001558613"/>
    </source>
</evidence>
<dbReference type="EMBL" id="JAYMGO010000021">
    <property type="protein sequence ID" value="KAL1253240.1"/>
    <property type="molecule type" value="Genomic_DNA"/>
</dbReference>
<keyword evidence="2" id="KW-1185">Reference proteome</keyword>
<name>A0ABR3LLM8_9TELE</name>
<gene>
    <name evidence="1" type="ORF">QQF64_017933</name>
</gene>